<dbReference type="InterPro" id="IPR008991">
    <property type="entry name" value="Translation_prot_SH3-like_sf"/>
</dbReference>
<feature type="compositionally biased region" description="Polar residues" evidence="5">
    <location>
        <begin position="612"/>
        <end position="621"/>
    </location>
</feature>
<dbReference type="InterPro" id="IPR005824">
    <property type="entry name" value="KOW"/>
</dbReference>
<feature type="compositionally biased region" description="Acidic residues" evidence="5">
    <location>
        <begin position="225"/>
        <end position="243"/>
    </location>
</feature>
<evidence type="ECO:0000256" key="3">
    <source>
        <dbReference type="ARBA" id="ARBA00023163"/>
    </source>
</evidence>
<evidence type="ECO:0000256" key="2">
    <source>
        <dbReference type="ARBA" id="ARBA00023015"/>
    </source>
</evidence>
<feature type="coiled-coil region" evidence="4">
    <location>
        <begin position="264"/>
        <end position="291"/>
    </location>
</feature>
<feature type="compositionally biased region" description="Basic and acidic residues" evidence="5">
    <location>
        <begin position="760"/>
        <end position="800"/>
    </location>
</feature>
<evidence type="ECO:0000259" key="6">
    <source>
        <dbReference type="SMART" id="SM00739"/>
    </source>
</evidence>
<feature type="domain" description="KOW" evidence="6">
    <location>
        <begin position="668"/>
        <end position="695"/>
    </location>
</feature>
<dbReference type="SUPFAM" id="SSF50104">
    <property type="entry name" value="Translation proteins SH3-like domain"/>
    <property type="match status" value="2"/>
</dbReference>
<dbReference type="PANTHER" id="PTHR30265:SF4">
    <property type="entry name" value="KOW MOTIF FAMILY PROTEIN, EXPRESSED"/>
    <property type="match status" value="1"/>
</dbReference>
<feature type="compositionally biased region" description="Low complexity" evidence="5">
    <location>
        <begin position="647"/>
        <end position="657"/>
    </location>
</feature>
<name>A0A1Y1I3V7_KLENI</name>
<keyword evidence="3" id="KW-0804">Transcription</keyword>
<dbReference type="InterPro" id="IPR043425">
    <property type="entry name" value="NusG-like"/>
</dbReference>
<gene>
    <name evidence="7" type="ORF">KFL_002450060</name>
</gene>
<proteinExistence type="predicted"/>
<dbReference type="PANTHER" id="PTHR30265">
    <property type="entry name" value="RHO-INTERACTING TRANSCRIPTION TERMINATION FACTOR NUSG"/>
    <property type="match status" value="1"/>
</dbReference>
<feature type="region of interest" description="Disordered" evidence="5">
    <location>
        <begin position="752"/>
        <end position="800"/>
    </location>
</feature>
<feature type="domain" description="KOW" evidence="6">
    <location>
        <begin position="512"/>
        <end position="539"/>
    </location>
</feature>
<evidence type="ECO:0000256" key="1">
    <source>
        <dbReference type="ARBA" id="ARBA00022814"/>
    </source>
</evidence>
<feature type="compositionally biased region" description="Basic residues" evidence="5">
    <location>
        <begin position="857"/>
        <end position="868"/>
    </location>
</feature>
<feature type="region of interest" description="Disordered" evidence="5">
    <location>
        <begin position="125"/>
        <end position="176"/>
    </location>
</feature>
<keyword evidence="8" id="KW-1185">Reference proteome</keyword>
<dbReference type="SMART" id="SM00739">
    <property type="entry name" value="KOW"/>
    <property type="match status" value="2"/>
</dbReference>
<evidence type="ECO:0000256" key="4">
    <source>
        <dbReference type="SAM" id="Coils"/>
    </source>
</evidence>
<dbReference type="GO" id="GO:0031564">
    <property type="term" value="P:transcription antitermination"/>
    <property type="evidence" value="ECO:0007669"/>
    <property type="project" value="UniProtKB-KW"/>
</dbReference>
<dbReference type="AlphaFoldDB" id="A0A1Y1I3V7"/>
<feature type="region of interest" description="Disordered" evidence="5">
    <location>
        <begin position="856"/>
        <end position="877"/>
    </location>
</feature>
<evidence type="ECO:0000256" key="5">
    <source>
        <dbReference type="SAM" id="MobiDB-lite"/>
    </source>
</evidence>
<feature type="region of interest" description="Disordered" evidence="5">
    <location>
        <begin position="457"/>
        <end position="500"/>
    </location>
</feature>
<dbReference type="EMBL" id="DF237194">
    <property type="protein sequence ID" value="GAQ85614.1"/>
    <property type="molecule type" value="Genomic_DNA"/>
</dbReference>
<accession>A0A1Y1I3V7</accession>
<sequence>MALSVKMSLSQGLDVFCAAEAGCYTRQGRRPSCSGRNPNPTLCILNYNLSPVRRSAFSVLSSRPLAWVVNGRSSFVPRVRLRNAGTRASEADEGLETFDWGEGSIVIPKFNENYFPVDENGAIIDIPSPRKKKKPKQVTAKLDADGNPVVRRKRTSRPKEVPINPDPDSDEKGPRQLRTAKDIGQAKQAAKLAVVRRAKAKEAAARKRARERAKAEATKATESESGQDEEGGAETQEETEAEISETAPPASEEPQDDPFAEEDEDALLAELEELEARAEISEAGRRQLAALRRNRKGRLMSELRATTLKQLSHKTEEKRVELLAMSSKVEKRWYVVNCTVPEADVAAAFRERLAMYAPDEEIDVRTPELPAVKILKNGEARHFSTFVTNNVLFICARLTPQVLQAMSATPGLYNIEGAENKGVMSVAAGMQAERFVKMIEDAEREVQETVAAAQAKMEKEKEEAAKRKAEAAAARKGKKEQTLPEEPELEGGGNGVPQESEGLIEAPAANVKYAVGSDVMVARGPFAGLTGEVTTRDGEKQELKVKIMILGQYTEVDVKFKDVRPVKAPASKTPAFDPFRREVPLPSSSGATERRPEESQYTSTLEWGLRGSDNTASSNGLENDADWLRSGLGSETDGSGVNMDWLRSGSRGESGSGQDEEDETNRVPLRSGVGVEVKKGPFKGCTGHVVDVLLEKGLITVQIPDEGEIQFQPRDVSPEDGGSWSLPEGFQVISAPVKQLDLPKPKKQLLWLDEGEEEAEPKRELGADGRPKDPDWSAFERKPRGGVENDLEADRADPRQAEIRWQKLSITTPEGKTKRLMVKYLGTNGDNSAEMLLTEDLEVVTAVWRRLTPVGKAKGRVKKEKKKTKDAQMPAFM</sequence>
<dbReference type="Proteomes" id="UP000054558">
    <property type="component" value="Unassembled WGS sequence"/>
</dbReference>
<keyword evidence="4" id="KW-0175">Coiled coil</keyword>
<evidence type="ECO:0000313" key="8">
    <source>
        <dbReference type="Proteomes" id="UP000054558"/>
    </source>
</evidence>
<feature type="region of interest" description="Disordered" evidence="5">
    <location>
        <begin position="203"/>
        <end position="260"/>
    </location>
</feature>
<keyword evidence="1" id="KW-0889">Transcription antitermination</keyword>
<feature type="compositionally biased region" description="Basic and acidic residues" evidence="5">
    <location>
        <begin position="212"/>
        <end position="222"/>
    </location>
</feature>
<keyword evidence="2" id="KW-0805">Transcription regulation</keyword>
<evidence type="ECO:0000313" key="7">
    <source>
        <dbReference type="EMBL" id="GAQ85614.1"/>
    </source>
</evidence>
<dbReference type="InterPro" id="IPR014722">
    <property type="entry name" value="Rib_uL2_dom2"/>
</dbReference>
<feature type="region of interest" description="Disordered" evidence="5">
    <location>
        <begin position="569"/>
        <end position="672"/>
    </location>
</feature>
<organism evidence="7 8">
    <name type="scientific">Klebsormidium nitens</name>
    <name type="common">Green alga</name>
    <name type="synonym">Ulothrix nitens</name>
    <dbReference type="NCBI Taxonomy" id="105231"/>
    <lineage>
        <taxon>Eukaryota</taxon>
        <taxon>Viridiplantae</taxon>
        <taxon>Streptophyta</taxon>
        <taxon>Klebsormidiophyceae</taxon>
        <taxon>Klebsormidiales</taxon>
        <taxon>Klebsormidiaceae</taxon>
        <taxon>Klebsormidium</taxon>
    </lineage>
</organism>
<dbReference type="Gene3D" id="2.30.30.30">
    <property type="match status" value="1"/>
</dbReference>
<protein>
    <recommendedName>
        <fullName evidence="6">KOW domain-containing protein</fullName>
    </recommendedName>
</protein>
<reference evidence="7 8" key="1">
    <citation type="journal article" date="2014" name="Nat. Commun.">
        <title>Klebsormidium flaccidum genome reveals primary factors for plant terrestrial adaptation.</title>
        <authorList>
            <person name="Hori K."/>
            <person name="Maruyama F."/>
            <person name="Fujisawa T."/>
            <person name="Togashi T."/>
            <person name="Yamamoto N."/>
            <person name="Seo M."/>
            <person name="Sato S."/>
            <person name="Yamada T."/>
            <person name="Mori H."/>
            <person name="Tajima N."/>
            <person name="Moriyama T."/>
            <person name="Ikeuchi M."/>
            <person name="Watanabe M."/>
            <person name="Wada H."/>
            <person name="Kobayashi K."/>
            <person name="Saito M."/>
            <person name="Masuda T."/>
            <person name="Sasaki-Sekimoto Y."/>
            <person name="Mashiguchi K."/>
            <person name="Awai K."/>
            <person name="Shimojima M."/>
            <person name="Masuda S."/>
            <person name="Iwai M."/>
            <person name="Nobusawa T."/>
            <person name="Narise T."/>
            <person name="Kondo S."/>
            <person name="Saito H."/>
            <person name="Sato R."/>
            <person name="Murakawa M."/>
            <person name="Ihara Y."/>
            <person name="Oshima-Yamada Y."/>
            <person name="Ohtaka K."/>
            <person name="Satoh M."/>
            <person name="Sonobe K."/>
            <person name="Ishii M."/>
            <person name="Ohtani R."/>
            <person name="Kanamori-Sato M."/>
            <person name="Honoki R."/>
            <person name="Miyazaki D."/>
            <person name="Mochizuki H."/>
            <person name="Umetsu J."/>
            <person name="Higashi K."/>
            <person name="Shibata D."/>
            <person name="Kamiya Y."/>
            <person name="Sato N."/>
            <person name="Nakamura Y."/>
            <person name="Tabata S."/>
            <person name="Ida S."/>
            <person name="Kurokawa K."/>
            <person name="Ohta H."/>
        </authorList>
    </citation>
    <scope>NUCLEOTIDE SEQUENCE [LARGE SCALE GENOMIC DNA]</scope>
    <source>
        <strain evidence="7 8">NIES-2285</strain>
    </source>
</reference>
<feature type="compositionally biased region" description="Basic and acidic residues" evidence="5">
    <location>
        <begin position="457"/>
        <end position="470"/>
    </location>
</feature>